<name>A0ABW9XY08_9BACL</name>
<evidence type="ECO:0000256" key="4">
    <source>
        <dbReference type="ARBA" id="ARBA00022801"/>
    </source>
</evidence>
<evidence type="ECO:0000313" key="9">
    <source>
        <dbReference type="Proteomes" id="UP000665561"/>
    </source>
</evidence>
<dbReference type="InterPro" id="IPR000994">
    <property type="entry name" value="Pept_M24"/>
</dbReference>
<dbReference type="InterPro" id="IPR001131">
    <property type="entry name" value="Peptidase_M24B_aminopep-P_CS"/>
</dbReference>
<dbReference type="SUPFAM" id="SSF55920">
    <property type="entry name" value="Creatinase/aminopeptidase"/>
    <property type="match status" value="1"/>
</dbReference>
<comment type="similarity">
    <text evidence="2">Belongs to the peptidase M24B family.</text>
</comment>
<comment type="cofactor">
    <cofactor evidence="1">
        <name>Mn(2+)</name>
        <dbReference type="ChEBI" id="CHEBI:29035"/>
    </cofactor>
</comment>
<keyword evidence="4" id="KW-0378">Hydrolase</keyword>
<dbReference type="InterPro" id="IPR036005">
    <property type="entry name" value="Creatinase/aminopeptidase-like"/>
</dbReference>
<dbReference type="InterPro" id="IPR000587">
    <property type="entry name" value="Creatinase_N"/>
</dbReference>
<dbReference type="PANTHER" id="PTHR46112">
    <property type="entry name" value="AMINOPEPTIDASE"/>
    <property type="match status" value="1"/>
</dbReference>
<sequence>MNTRIKQLQTYMDGNGIEAMLITSPKHVYYLTGFATDPHERFLGLLVPRGDEAFLLVPALDLEAAQSASAVTKIYTHADTDDAYAVLGKLLPKGIRRLGVEKEHLSVVRFEALAAAVGEAEYADIGLPLREMRAVKTPEEAARMRGAVRLVENVLREGVAMVKPGVTEIELVAELEYRMKKLGAQGPSFDTLVLAGAKSAMPHGAPDGTAVREGEFLLFDLGVFADGYASDITRTFAVGEITSDMKRIYGAVLDGNLRAIEAIRPGISFGSLDRAARESIAAAGYGPQFNHRLGHGLGLDIHEYPSIHGNNEELVREGMTFTVEPGIYVPGVGGVRIEDDVLVTADGVEVLTSFPKGLTVIGQGRMDAGSLTD</sequence>
<dbReference type="Proteomes" id="UP000665561">
    <property type="component" value="Unassembled WGS sequence"/>
</dbReference>
<organism evidence="8 9">
    <name type="scientific">Paenibacillus glycinis</name>
    <dbReference type="NCBI Taxonomy" id="2697035"/>
    <lineage>
        <taxon>Bacteria</taxon>
        <taxon>Bacillati</taxon>
        <taxon>Bacillota</taxon>
        <taxon>Bacilli</taxon>
        <taxon>Bacillales</taxon>
        <taxon>Paenibacillaceae</taxon>
        <taxon>Paenibacillus</taxon>
    </lineage>
</organism>
<dbReference type="Gene3D" id="3.40.350.10">
    <property type="entry name" value="Creatinase/prolidase N-terminal domain"/>
    <property type="match status" value="1"/>
</dbReference>
<dbReference type="InterPro" id="IPR001714">
    <property type="entry name" value="Pept_M24_MAP"/>
</dbReference>
<dbReference type="Gene3D" id="3.90.230.10">
    <property type="entry name" value="Creatinase/methionine aminopeptidase superfamily"/>
    <property type="match status" value="1"/>
</dbReference>
<dbReference type="PANTHER" id="PTHR46112:SF10">
    <property type="entry name" value="DIPEPTIDASE YKVY-RELATED"/>
    <property type="match status" value="1"/>
</dbReference>
<feature type="domain" description="Creatinase N-terminal" evidence="7">
    <location>
        <begin position="4"/>
        <end position="135"/>
    </location>
</feature>
<dbReference type="SUPFAM" id="SSF53092">
    <property type="entry name" value="Creatinase/prolidase N-terminal domain"/>
    <property type="match status" value="1"/>
</dbReference>
<dbReference type="InterPro" id="IPR050659">
    <property type="entry name" value="Peptidase_M24B"/>
</dbReference>
<gene>
    <name evidence="8" type="ORF">GT019_27355</name>
</gene>
<dbReference type="InterPro" id="IPR029149">
    <property type="entry name" value="Creatin/AminoP/Spt16_N"/>
</dbReference>
<reference evidence="8 9" key="1">
    <citation type="submission" date="2020-01" db="EMBL/GenBank/DDBJ databases">
        <title>Paenibacillus soybeanensis sp. nov. isolated from the nodules of soybean (Glycine max(L.) Merr).</title>
        <authorList>
            <person name="Wang H."/>
        </authorList>
    </citation>
    <scope>NUCLEOTIDE SEQUENCE [LARGE SCALE GENOMIC DNA]</scope>
    <source>
        <strain evidence="8 9">T1</strain>
    </source>
</reference>
<keyword evidence="5" id="KW-0464">Manganese</keyword>
<evidence type="ECO:0000256" key="2">
    <source>
        <dbReference type="ARBA" id="ARBA00008766"/>
    </source>
</evidence>
<dbReference type="EMBL" id="JAAAMV010000029">
    <property type="protein sequence ID" value="NBD27608.1"/>
    <property type="molecule type" value="Genomic_DNA"/>
</dbReference>
<comment type="caution">
    <text evidence="8">The sequence shown here is derived from an EMBL/GenBank/DDBJ whole genome shotgun (WGS) entry which is preliminary data.</text>
</comment>
<protein>
    <submittedName>
        <fullName evidence="8">M24 family metallopeptidase</fullName>
    </submittedName>
</protein>
<evidence type="ECO:0000256" key="5">
    <source>
        <dbReference type="ARBA" id="ARBA00023211"/>
    </source>
</evidence>
<evidence type="ECO:0000256" key="3">
    <source>
        <dbReference type="ARBA" id="ARBA00022723"/>
    </source>
</evidence>
<keyword evidence="9" id="KW-1185">Reference proteome</keyword>
<evidence type="ECO:0000256" key="1">
    <source>
        <dbReference type="ARBA" id="ARBA00001936"/>
    </source>
</evidence>
<dbReference type="CDD" id="cd01092">
    <property type="entry name" value="APP-like"/>
    <property type="match status" value="1"/>
</dbReference>
<evidence type="ECO:0000259" key="6">
    <source>
        <dbReference type="Pfam" id="PF00557"/>
    </source>
</evidence>
<dbReference type="Pfam" id="PF01321">
    <property type="entry name" value="Creatinase_N"/>
    <property type="match status" value="1"/>
</dbReference>
<dbReference type="RefSeq" id="WP_161746632.1">
    <property type="nucleotide sequence ID" value="NZ_JAAAMV010000029.1"/>
</dbReference>
<dbReference type="PRINTS" id="PR00599">
    <property type="entry name" value="MAPEPTIDASE"/>
</dbReference>
<dbReference type="PROSITE" id="PS00491">
    <property type="entry name" value="PROLINE_PEPTIDASE"/>
    <property type="match status" value="1"/>
</dbReference>
<keyword evidence="3" id="KW-0479">Metal-binding</keyword>
<evidence type="ECO:0000259" key="7">
    <source>
        <dbReference type="Pfam" id="PF01321"/>
    </source>
</evidence>
<dbReference type="Pfam" id="PF00557">
    <property type="entry name" value="Peptidase_M24"/>
    <property type="match status" value="1"/>
</dbReference>
<evidence type="ECO:0000313" key="8">
    <source>
        <dbReference type="EMBL" id="NBD27608.1"/>
    </source>
</evidence>
<feature type="domain" description="Peptidase M24" evidence="6">
    <location>
        <begin position="143"/>
        <end position="345"/>
    </location>
</feature>
<proteinExistence type="inferred from homology"/>
<accession>A0ABW9XY08</accession>